<evidence type="ECO:0000256" key="4">
    <source>
        <dbReference type="ARBA" id="ARBA00022723"/>
    </source>
</evidence>
<evidence type="ECO:0000256" key="5">
    <source>
        <dbReference type="ARBA" id="ARBA00022801"/>
    </source>
</evidence>
<dbReference type="PROSITE" id="PS00483">
    <property type="entry name" value="DIHYDROOROTASE_2"/>
    <property type="match status" value="1"/>
</dbReference>
<dbReference type="GO" id="GO:0006221">
    <property type="term" value="P:pyrimidine nucleotide biosynthetic process"/>
    <property type="evidence" value="ECO:0007669"/>
    <property type="project" value="UniProtKB-KW"/>
</dbReference>
<dbReference type="CDD" id="cd01317">
    <property type="entry name" value="DHOase_IIa"/>
    <property type="match status" value="1"/>
</dbReference>
<accession>A0A7X9FQB5</accession>
<dbReference type="InterPro" id="IPR002195">
    <property type="entry name" value="Dihydroorotase_CS"/>
</dbReference>
<dbReference type="Proteomes" id="UP000524246">
    <property type="component" value="Unassembled WGS sequence"/>
</dbReference>
<dbReference type="GO" id="GO:0006145">
    <property type="term" value="P:purine nucleobase catabolic process"/>
    <property type="evidence" value="ECO:0007669"/>
    <property type="project" value="TreeGrafter"/>
</dbReference>
<dbReference type="EMBL" id="JAAZON010000062">
    <property type="protein sequence ID" value="NMC61854.1"/>
    <property type="molecule type" value="Genomic_DNA"/>
</dbReference>
<comment type="caution">
    <text evidence="8">The sequence shown here is derived from an EMBL/GenBank/DDBJ whole genome shotgun (WGS) entry which is preliminary data.</text>
</comment>
<reference evidence="8 9" key="1">
    <citation type="journal article" date="2020" name="Biotechnol. Biofuels">
        <title>New insights from the biogas microbiome by comprehensive genome-resolved metagenomics of nearly 1600 species originating from multiple anaerobic digesters.</title>
        <authorList>
            <person name="Campanaro S."/>
            <person name="Treu L."/>
            <person name="Rodriguez-R L.M."/>
            <person name="Kovalovszki A."/>
            <person name="Ziels R.M."/>
            <person name="Maus I."/>
            <person name="Zhu X."/>
            <person name="Kougias P.G."/>
            <person name="Basile A."/>
            <person name="Luo G."/>
            <person name="Schluter A."/>
            <person name="Konstantinidis K.T."/>
            <person name="Angelidaki I."/>
        </authorList>
    </citation>
    <scope>NUCLEOTIDE SEQUENCE [LARGE SCALE GENOMIC DNA]</scope>
    <source>
        <strain evidence="8">AS27yjCOA_65</strain>
    </source>
</reference>
<keyword evidence="4" id="KW-0479">Metal-binding</keyword>
<feature type="domain" description="Amidohydrolase-related" evidence="7">
    <location>
        <begin position="54"/>
        <end position="264"/>
    </location>
</feature>
<dbReference type="SUPFAM" id="SSF51338">
    <property type="entry name" value="Composite domain of metallo-dependent hydrolases"/>
    <property type="match status" value="1"/>
</dbReference>
<dbReference type="PANTHER" id="PTHR43668">
    <property type="entry name" value="ALLANTOINASE"/>
    <property type="match status" value="1"/>
</dbReference>
<dbReference type="GO" id="GO:0046872">
    <property type="term" value="F:metal ion binding"/>
    <property type="evidence" value="ECO:0007669"/>
    <property type="project" value="UniProtKB-KW"/>
</dbReference>
<evidence type="ECO:0000256" key="6">
    <source>
        <dbReference type="ARBA" id="ARBA00022975"/>
    </source>
</evidence>
<evidence type="ECO:0000256" key="3">
    <source>
        <dbReference type="ARBA" id="ARBA00010286"/>
    </source>
</evidence>
<gene>
    <name evidence="8" type="ORF">GYA55_01660</name>
</gene>
<protein>
    <submittedName>
        <fullName evidence="8">Dihydroorotase</fullName>
    </submittedName>
</protein>
<keyword evidence="5" id="KW-0378">Hydrolase</keyword>
<evidence type="ECO:0000259" key="7">
    <source>
        <dbReference type="Pfam" id="PF01979"/>
    </source>
</evidence>
<evidence type="ECO:0000256" key="1">
    <source>
        <dbReference type="ARBA" id="ARBA00001947"/>
    </source>
</evidence>
<evidence type="ECO:0000256" key="2">
    <source>
        <dbReference type="ARBA" id="ARBA00002368"/>
    </source>
</evidence>
<evidence type="ECO:0000313" key="8">
    <source>
        <dbReference type="EMBL" id="NMC61854.1"/>
    </source>
</evidence>
<dbReference type="InterPro" id="IPR004722">
    <property type="entry name" value="DHOase"/>
</dbReference>
<dbReference type="GO" id="GO:0005737">
    <property type="term" value="C:cytoplasm"/>
    <property type="evidence" value="ECO:0007669"/>
    <property type="project" value="TreeGrafter"/>
</dbReference>
<dbReference type="PANTHER" id="PTHR43668:SF2">
    <property type="entry name" value="ALLANTOINASE"/>
    <property type="match status" value="1"/>
</dbReference>
<name>A0A7X9FQB5_9DELT</name>
<dbReference type="InterPro" id="IPR032466">
    <property type="entry name" value="Metal_Hydrolase"/>
</dbReference>
<dbReference type="GO" id="GO:0004038">
    <property type="term" value="F:allantoinase activity"/>
    <property type="evidence" value="ECO:0007669"/>
    <property type="project" value="TreeGrafter"/>
</dbReference>
<dbReference type="InterPro" id="IPR006680">
    <property type="entry name" value="Amidohydro-rel"/>
</dbReference>
<dbReference type="AlphaFoldDB" id="A0A7X9FQB5"/>
<proteinExistence type="inferred from homology"/>
<dbReference type="Pfam" id="PF01979">
    <property type="entry name" value="Amidohydro_1"/>
    <property type="match status" value="1"/>
</dbReference>
<organism evidence="8 9">
    <name type="scientific">SAR324 cluster bacterium</name>
    <dbReference type="NCBI Taxonomy" id="2024889"/>
    <lineage>
        <taxon>Bacteria</taxon>
        <taxon>Deltaproteobacteria</taxon>
        <taxon>SAR324 cluster</taxon>
    </lineage>
</organism>
<dbReference type="SUPFAM" id="SSF51556">
    <property type="entry name" value="Metallo-dependent hydrolases"/>
    <property type="match status" value="1"/>
</dbReference>
<comment type="cofactor">
    <cofactor evidence="1">
        <name>Zn(2+)</name>
        <dbReference type="ChEBI" id="CHEBI:29105"/>
    </cofactor>
</comment>
<keyword evidence="6" id="KW-0665">Pyrimidine biosynthesis</keyword>
<evidence type="ECO:0000313" key="9">
    <source>
        <dbReference type="Proteomes" id="UP000524246"/>
    </source>
</evidence>
<sequence>MNTLLLRRALEWCLMLGTPIALHEEDPYLCAGGAMNESAQASKLGFQGMPRCAEDLMIARDIELARVTKGRIHFCHVSTARSVELIRRAKNDGVPITAEATPHHLFLTEREIFEHDTNAKMNPPLRSDEDLEALHLGVKDGTIDCIASDHAPHELDKKRIEFPLAAFGIIGLQSTLPLVLELVRQGILNRMRAVEALTCGASKIYGLGLGKLAKGSAADITIVDPEFEWEFTKDLNCSLSVNSPFFGRTFKGKAESVIIGGNFVMRNGAL</sequence>
<dbReference type="GO" id="GO:0004151">
    <property type="term" value="F:dihydroorotase activity"/>
    <property type="evidence" value="ECO:0007669"/>
    <property type="project" value="InterPro"/>
</dbReference>
<comment type="function">
    <text evidence="2">Catalyzes the reversible cyclization of carbamoyl aspartate to dihydroorotate.</text>
</comment>
<comment type="similarity">
    <text evidence="3">Belongs to the metallo-dependent hydrolases superfamily. DHOase family. Class I DHOase subfamily.</text>
</comment>
<dbReference type="InterPro" id="IPR050138">
    <property type="entry name" value="DHOase/Allantoinase_Hydrolase"/>
</dbReference>
<dbReference type="Gene3D" id="3.20.20.140">
    <property type="entry name" value="Metal-dependent hydrolases"/>
    <property type="match status" value="1"/>
</dbReference>
<dbReference type="InterPro" id="IPR011059">
    <property type="entry name" value="Metal-dep_hydrolase_composite"/>
</dbReference>